<dbReference type="RefSeq" id="WP_380032082.1">
    <property type="nucleotide sequence ID" value="NZ_JBHSHB010000007.1"/>
</dbReference>
<reference evidence="3" key="1">
    <citation type="journal article" date="2019" name="Int. J. Syst. Evol. Microbiol.">
        <title>The Global Catalogue of Microorganisms (GCM) 10K type strain sequencing project: providing services to taxonomists for standard genome sequencing and annotation.</title>
        <authorList>
            <consortium name="The Broad Institute Genomics Platform"/>
            <consortium name="The Broad Institute Genome Sequencing Center for Infectious Disease"/>
            <person name="Wu L."/>
            <person name="Ma J."/>
        </authorList>
    </citation>
    <scope>NUCLEOTIDE SEQUENCE [LARGE SCALE GENOMIC DNA]</scope>
    <source>
        <strain evidence="3">CGMCC 4.7427</strain>
    </source>
</reference>
<organism evidence="2 3">
    <name type="scientific">Dokdonia genika</name>
    <dbReference type="NCBI Taxonomy" id="308113"/>
    <lineage>
        <taxon>Bacteria</taxon>
        <taxon>Pseudomonadati</taxon>
        <taxon>Bacteroidota</taxon>
        <taxon>Flavobacteriia</taxon>
        <taxon>Flavobacteriales</taxon>
        <taxon>Flavobacteriaceae</taxon>
        <taxon>Dokdonia</taxon>
    </lineage>
</organism>
<dbReference type="Gene3D" id="2.60.40.10">
    <property type="entry name" value="Immunoglobulins"/>
    <property type="match status" value="2"/>
</dbReference>
<dbReference type="NCBIfam" id="NF038133">
    <property type="entry name" value="choice_anch_L"/>
    <property type="match status" value="1"/>
</dbReference>
<dbReference type="Proteomes" id="UP001595878">
    <property type="component" value="Unassembled WGS sequence"/>
</dbReference>
<accession>A0ABV9L8M4</accession>
<gene>
    <name evidence="2" type="ORF">ACFO5T_03505</name>
</gene>
<dbReference type="InterPro" id="IPR013783">
    <property type="entry name" value="Ig-like_fold"/>
</dbReference>
<dbReference type="EMBL" id="JBHSHB010000007">
    <property type="protein sequence ID" value="MFC4689490.1"/>
    <property type="molecule type" value="Genomic_DNA"/>
</dbReference>
<protein>
    <submittedName>
        <fullName evidence="2">Choice-of-anchor L domain-containing protein</fullName>
    </submittedName>
</protein>
<comment type="caution">
    <text evidence="2">The sequence shown here is derived from an EMBL/GenBank/DDBJ whole genome shotgun (WGS) entry which is preliminary data.</text>
</comment>
<feature type="signal peptide" evidence="1">
    <location>
        <begin position="1"/>
        <end position="18"/>
    </location>
</feature>
<dbReference type="InterPro" id="IPR035986">
    <property type="entry name" value="PKD_dom_sf"/>
</dbReference>
<dbReference type="Pfam" id="PF13585">
    <property type="entry name" value="CHU_C"/>
    <property type="match status" value="1"/>
</dbReference>
<name>A0ABV9L8M4_9FLAO</name>
<keyword evidence="3" id="KW-1185">Reference proteome</keyword>
<evidence type="ECO:0000313" key="2">
    <source>
        <dbReference type="EMBL" id="MFC4689490.1"/>
    </source>
</evidence>
<evidence type="ECO:0000256" key="1">
    <source>
        <dbReference type="SAM" id="SignalP"/>
    </source>
</evidence>
<proteinExistence type="predicted"/>
<keyword evidence="1" id="KW-0732">Signal</keyword>
<dbReference type="SUPFAM" id="SSF49299">
    <property type="entry name" value="PKD domain"/>
    <property type="match status" value="1"/>
</dbReference>
<dbReference type="InterPro" id="IPR049804">
    <property type="entry name" value="Choice_anch_L"/>
</dbReference>
<sequence>MKRLLLSLLWLIPSALFSQITVDESLTTQQLVEDILINASCAGTENFVQSTGTDFASVNGVGAFNANGSNFPFQAGVVLSSGSVSTAPGPNLTTQSNGGAAWPGDTDLENFTGATATNNASFIQFDFTPFTEQLSFDFLMASEEYNQNFECTFTDAFAFILTDNDTGTSVNLAVLPGTNTPIEVTNIRPEVPNNCAAVNEEFFGQYNFLPFNDENTAATNFNGQTVELTASTTVVPGNSYTIKLVVADQTDSLFDIAVFIEAGSFNVTNTDLGEDLLVENGLASCEGDPVTLDATDPDAETYTWLLNDVVITGETSSTLVVTEPGEYSVVVTLTDLPDCEVRDDITVEFISEPAVNIDDVVSCMGETETLDTGLPASTTTFVWSLDGTVITGETGPSISATASGTYTVQAIFDAGCTYTDDAIATFNVAPIVDLGEDINSCLEDAVTLDGSPTNVDPSTSTYEWFLNGTLIAGETSATLEATATGVYEVFVTFEGCVGTDTLTINQANEDGSSCNINDLCPDALPLVCGDTVTGTTVGSTSTGEPGTCGTGPGAPGNYYTFTGTGELIQLAMCNSTYDTKLQVFTGTCDALTCVDGNDDSCGLQSEVDFLSVEGVEYTIYVFGFGSSVGDYELTVTCIEAPQGCLDAEELLCGDTATGTIVGAPATDVPLEDCGNIGAGDSPGVWFSFTGTGDSTEFSLLDSTFDTGLQIYSGSCEELICVEGNDDFGGTEQSKVEFITTVGTEYLIYVYGENGATGGFELSIECTPPATCDDIEPLCSQEGLIFENTSDGSSAQDGIDYECLFSQPNPNWFYLEIGQEGDIDLEIVQNTAFDADGNPTGTELDVDFIAWGPFDSPDNACQNLNPSTSVDCSFSAAAVETFTIPDAQVGEVYILLITNFNGSSGFISVGQTGGDGNTNCSIVCPDFDIDLGGDQSVCDVSSIELTATLSGSNTANPSYEWSTGETTPSITVTETGVYEVIVTVDGCSESQIVNIEFGSTPVIELGNDFDTCFEDAIFLDASPSNIDPSQVTYRWFQDGIELPDTSSSIEVVELGNYEVVVSDNGCVATDSILITGSILGVQLIDNFQTCPNELQTLTATTDAAGVSFQWFVNGTVIDGATSATYDVILPSTTVGTQTFTVEITRGVCSGTAQVDVTLYEVGNCVISEGLSPSGSPGFNDTLDLRFLSDRSGITNLQIYNRLGTLVFEQDSYTNEWRGQTDAGDDLPTGTYFYVISLEREDPTYGTQATGWIYLNQE</sequence>
<evidence type="ECO:0000313" key="3">
    <source>
        <dbReference type="Proteomes" id="UP001595878"/>
    </source>
</evidence>
<feature type="chain" id="PRO_5045102404" evidence="1">
    <location>
        <begin position="19"/>
        <end position="1256"/>
    </location>
</feature>